<dbReference type="Pfam" id="PF24973">
    <property type="entry name" value="EGF_LMN_ATRN"/>
    <property type="match status" value="1"/>
</dbReference>
<organism evidence="18 19">
    <name type="scientific">Chionoecetes opilio</name>
    <name type="common">Atlantic snow crab</name>
    <name type="synonym">Cancer opilio</name>
    <dbReference type="NCBI Taxonomy" id="41210"/>
    <lineage>
        <taxon>Eukaryota</taxon>
        <taxon>Metazoa</taxon>
        <taxon>Ecdysozoa</taxon>
        <taxon>Arthropoda</taxon>
        <taxon>Crustacea</taxon>
        <taxon>Multicrustacea</taxon>
        <taxon>Malacostraca</taxon>
        <taxon>Eumalacostraca</taxon>
        <taxon>Eucarida</taxon>
        <taxon>Decapoda</taxon>
        <taxon>Pleocyemata</taxon>
        <taxon>Brachyura</taxon>
        <taxon>Eubrachyura</taxon>
        <taxon>Majoidea</taxon>
        <taxon>Majidae</taxon>
        <taxon>Chionoecetes</taxon>
    </lineage>
</organism>
<evidence type="ECO:0000256" key="14">
    <source>
        <dbReference type="SAM" id="Coils"/>
    </source>
</evidence>
<dbReference type="PROSITE" id="PS50027">
    <property type="entry name" value="EGF_LAM_2"/>
    <property type="match status" value="6"/>
</dbReference>
<dbReference type="PROSITE" id="PS01248">
    <property type="entry name" value="EGF_LAM_1"/>
    <property type="match status" value="5"/>
</dbReference>
<evidence type="ECO:0000259" key="16">
    <source>
        <dbReference type="PROSITE" id="PS50027"/>
    </source>
</evidence>
<dbReference type="Pfam" id="PF00053">
    <property type="entry name" value="EGF_laminin"/>
    <property type="match status" value="5"/>
</dbReference>
<dbReference type="FunFam" id="2.10.25.10:FF:000074">
    <property type="entry name" value="Laminin subunit alpha"/>
    <property type="match status" value="2"/>
</dbReference>
<evidence type="ECO:0000259" key="15">
    <source>
        <dbReference type="PROSITE" id="PS50025"/>
    </source>
</evidence>
<evidence type="ECO:0000256" key="10">
    <source>
        <dbReference type="ARBA" id="ARBA00023180"/>
    </source>
</evidence>
<dbReference type="PRINTS" id="PR00011">
    <property type="entry name" value="EGFLAMININ"/>
</dbReference>
<dbReference type="SMART" id="SM00181">
    <property type="entry name" value="EGF"/>
    <property type="match status" value="6"/>
</dbReference>
<dbReference type="Pfam" id="PF06008">
    <property type="entry name" value="Laminin_I"/>
    <property type="match status" value="1"/>
</dbReference>
<dbReference type="GO" id="GO:0009887">
    <property type="term" value="P:animal organ morphogenesis"/>
    <property type="evidence" value="ECO:0007669"/>
    <property type="project" value="TreeGrafter"/>
</dbReference>
<feature type="domain" description="Laminin G" evidence="15">
    <location>
        <begin position="1987"/>
        <end position="2130"/>
    </location>
</feature>
<feature type="domain" description="Laminin G" evidence="15">
    <location>
        <begin position="1189"/>
        <end position="1379"/>
    </location>
</feature>
<dbReference type="Proteomes" id="UP000770661">
    <property type="component" value="Unassembled WGS sequence"/>
</dbReference>
<dbReference type="GO" id="GO:0045995">
    <property type="term" value="P:regulation of embryonic development"/>
    <property type="evidence" value="ECO:0007669"/>
    <property type="project" value="InterPro"/>
</dbReference>
<keyword evidence="7" id="KW-0130">Cell adhesion</keyword>
<dbReference type="GO" id="GO:0008045">
    <property type="term" value="P:motor neuron axon guidance"/>
    <property type="evidence" value="ECO:0007669"/>
    <property type="project" value="TreeGrafter"/>
</dbReference>
<feature type="domain" description="Laminin EGF-like" evidence="16">
    <location>
        <begin position="9"/>
        <end position="57"/>
    </location>
</feature>
<dbReference type="CDD" id="cd00110">
    <property type="entry name" value="LamG"/>
    <property type="match status" value="5"/>
</dbReference>
<feature type="disulfide bond" evidence="13">
    <location>
        <begin position="30"/>
        <end position="39"/>
    </location>
</feature>
<evidence type="ECO:0000256" key="1">
    <source>
        <dbReference type="ARBA" id="ARBA00004302"/>
    </source>
</evidence>
<evidence type="ECO:0000259" key="17">
    <source>
        <dbReference type="PROSITE" id="PS51115"/>
    </source>
</evidence>
<keyword evidence="10" id="KW-0325">Glycoprotein</keyword>
<evidence type="ECO:0000256" key="3">
    <source>
        <dbReference type="ARBA" id="ARBA00022530"/>
    </source>
</evidence>
<dbReference type="SMART" id="SM00282">
    <property type="entry name" value="LamG"/>
    <property type="match status" value="5"/>
</dbReference>
<feature type="coiled-coil region" evidence="14">
    <location>
        <begin position="814"/>
        <end position="841"/>
    </location>
</feature>
<feature type="disulfide bond" evidence="13">
    <location>
        <begin position="125"/>
        <end position="134"/>
    </location>
</feature>
<evidence type="ECO:0000256" key="12">
    <source>
        <dbReference type="PROSITE-ProRule" id="PRU00122"/>
    </source>
</evidence>
<feature type="disulfide bond" evidence="13">
    <location>
        <begin position="155"/>
        <end position="172"/>
    </location>
</feature>
<evidence type="ECO:0000256" key="4">
    <source>
        <dbReference type="ARBA" id="ARBA00022729"/>
    </source>
</evidence>
<feature type="domain" description="Laminin G" evidence="15">
    <location>
        <begin position="1802"/>
        <end position="1982"/>
    </location>
</feature>
<dbReference type="GO" id="GO:0007155">
    <property type="term" value="P:cell adhesion"/>
    <property type="evidence" value="ECO:0007669"/>
    <property type="project" value="UniProtKB-KW"/>
</dbReference>
<dbReference type="InterPro" id="IPR000034">
    <property type="entry name" value="Laminin_IV"/>
</dbReference>
<feature type="disulfide bond" evidence="13">
    <location>
        <begin position="227"/>
        <end position="236"/>
    </location>
</feature>
<feature type="disulfide bond" evidence="12">
    <location>
        <begin position="2103"/>
        <end position="2130"/>
    </location>
</feature>
<dbReference type="Gene3D" id="2.60.120.200">
    <property type="match status" value="6"/>
</dbReference>
<dbReference type="Pfam" id="PF00052">
    <property type="entry name" value="Laminin_B"/>
    <property type="match status" value="1"/>
</dbReference>
<feature type="disulfide bond" evidence="13">
    <location>
        <begin position="522"/>
        <end position="531"/>
    </location>
</feature>
<evidence type="ECO:0000256" key="6">
    <source>
        <dbReference type="ARBA" id="ARBA00022869"/>
    </source>
</evidence>
<dbReference type="PANTHER" id="PTHR10574:SF365">
    <property type="entry name" value="NETRIN-A-RELATED"/>
    <property type="match status" value="1"/>
</dbReference>
<accession>A0A8J5CMU8</accession>
<keyword evidence="5" id="KW-0677">Repeat</keyword>
<feature type="disulfide bond" evidence="13">
    <location>
        <begin position="199"/>
        <end position="211"/>
    </location>
</feature>
<feature type="domain" description="Laminin IV type A" evidence="17">
    <location>
        <begin position="268"/>
        <end position="460"/>
    </location>
</feature>
<protein>
    <submittedName>
        <fullName evidence="18">Laminin subunit alpha-2</fullName>
    </submittedName>
</protein>
<dbReference type="GO" id="GO:0009888">
    <property type="term" value="P:tissue development"/>
    <property type="evidence" value="ECO:0007669"/>
    <property type="project" value="TreeGrafter"/>
</dbReference>
<feature type="disulfide bond" evidence="13">
    <location>
        <begin position="11"/>
        <end position="28"/>
    </location>
</feature>
<dbReference type="SMART" id="SM00180">
    <property type="entry name" value="EGF_Lam"/>
    <property type="match status" value="7"/>
</dbReference>
<dbReference type="PANTHER" id="PTHR10574">
    <property type="entry name" value="NETRIN/LAMININ-RELATED"/>
    <property type="match status" value="1"/>
</dbReference>
<keyword evidence="8 14" id="KW-0175">Coiled coil</keyword>
<dbReference type="InterPro" id="IPR050440">
    <property type="entry name" value="Laminin/Netrin_ECM"/>
</dbReference>
<dbReference type="InterPro" id="IPR056863">
    <property type="entry name" value="LMN_ATRN_NET-like_EGF"/>
</dbReference>
<evidence type="ECO:0000256" key="2">
    <source>
        <dbReference type="ARBA" id="ARBA00022525"/>
    </source>
</evidence>
<dbReference type="Pfam" id="PF02210">
    <property type="entry name" value="Laminin_G_2"/>
    <property type="match status" value="3"/>
</dbReference>
<dbReference type="CDD" id="cd00055">
    <property type="entry name" value="EGF_Lam"/>
    <property type="match status" value="7"/>
</dbReference>
<dbReference type="GO" id="GO:0016358">
    <property type="term" value="P:dendrite development"/>
    <property type="evidence" value="ECO:0007669"/>
    <property type="project" value="TreeGrafter"/>
</dbReference>
<keyword evidence="19" id="KW-1185">Reference proteome</keyword>
<dbReference type="InterPro" id="IPR001791">
    <property type="entry name" value="Laminin_G"/>
</dbReference>
<dbReference type="Pfam" id="PF06009">
    <property type="entry name" value="Laminin_II"/>
    <property type="match status" value="1"/>
</dbReference>
<evidence type="ECO:0000256" key="13">
    <source>
        <dbReference type="PROSITE-ProRule" id="PRU00460"/>
    </source>
</evidence>
<evidence type="ECO:0000256" key="7">
    <source>
        <dbReference type="ARBA" id="ARBA00022889"/>
    </source>
</evidence>
<feature type="domain" description="Laminin EGF-like" evidence="16">
    <location>
        <begin position="153"/>
        <end position="198"/>
    </location>
</feature>
<feature type="disulfide bond" evidence="13">
    <location>
        <begin position="9"/>
        <end position="21"/>
    </location>
</feature>
<dbReference type="FunFam" id="2.10.25.10:FF:000082">
    <property type="entry name" value="Laminin subunit alpha 1"/>
    <property type="match status" value="1"/>
</dbReference>
<dbReference type="OrthoDB" id="8545473at2759"/>
<dbReference type="EMBL" id="JACEEZ010004648">
    <property type="protein sequence ID" value="KAG0726288.1"/>
    <property type="molecule type" value="Genomic_DNA"/>
</dbReference>
<feature type="disulfide bond" evidence="13">
    <location>
        <begin position="79"/>
        <end position="88"/>
    </location>
</feature>
<dbReference type="PROSITE" id="PS51115">
    <property type="entry name" value="LAMININ_IVA"/>
    <property type="match status" value="1"/>
</dbReference>
<dbReference type="InterPro" id="IPR009254">
    <property type="entry name" value="Laminin_aI"/>
</dbReference>
<keyword evidence="3" id="KW-0272">Extracellular matrix</keyword>
<dbReference type="SUPFAM" id="SSF49899">
    <property type="entry name" value="Concanavalin A-like lectins/glucanases"/>
    <property type="match status" value="5"/>
</dbReference>
<feature type="disulfide bond" evidence="13">
    <location>
        <begin position="153"/>
        <end position="165"/>
    </location>
</feature>
<dbReference type="FunFam" id="2.10.25.10:FF:000065">
    <property type="entry name" value="Laminin subunit beta 1"/>
    <property type="match status" value="1"/>
</dbReference>
<dbReference type="SMART" id="SM00281">
    <property type="entry name" value="LamB"/>
    <property type="match status" value="1"/>
</dbReference>
<dbReference type="GO" id="GO:0030155">
    <property type="term" value="P:regulation of cell adhesion"/>
    <property type="evidence" value="ECO:0007669"/>
    <property type="project" value="InterPro"/>
</dbReference>
<dbReference type="SUPFAM" id="SSF57196">
    <property type="entry name" value="EGF/Laminin"/>
    <property type="match status" value="5"/>
</dbReference>
<dbReference type="GO" id="GO:0005604">
    <property type="term" value="C:basement membrane"/>
    <property type="evidence" value="ECO:0007669"/>
    <property type="project" value="UniProtKB-SubCell"/>
</dbReference>
<feature type="coiled-coil region" evidence="14">
    <location>
        <begin position="1155"/>
        <end position="1182"/>
    </location>
</feature>
<name>A0A8J5CMU8_CHIOP</name>
<keyword evidence="6" id="KW-0084">Basement membrane</keyword>
<evidence type="ECO:0000313" key="18">
    <source>
        <dbReference type="EMBL" id="KAG0726288.1"/>
    </source>
</evidence>
<comment type="caution">
    <text evidence="18">The sequence shown here is derived from an EMBL/GenBank/DDBJ whole genome shotgun (WGS) entry which is preliminary data.</text>
</comment>
<dbReference type="InterPro" id="IPR002049">
    <property type="entry name" value="LE_dom"/>
</dbReference>
<feature type="domain" description="Laminin EGF-like" evidence="16">
    <location>
        <begin position="503"/>
        <end position="549"/>
    </location>
</feature>
<feature type="domain" description="Laminin G" evidence="15">
    <location>
        <begin position="1587"/>
        <end position="1790"/>
    </location>
</feature>
<dbReference type="InterPro" id="IPR010307">
    <property type="entry name" value="Laminin_dom_II"/>
</dbReference>
<keyword evidence="11 13" id="KW-0424">Laminin EGF-like domain</keyword>
<keyword evidence="9 13" id="KW-1015">Disulfide bond</keyword>
<dbReference type="Pfam" id="PF00054">
    <property type="entry name" value="Laminin_G_1"/>
    <property type="match status" value="2"/>
</dbReference>
<dbReference type="FunFam" id="2.10.25.10:FF:000189">
    <property type="entry name" value="Laminin subunit alpha 2"/>
    <property type="match status" value="1"/>
</dbReference>
<proteinExistence type="predicted"/>
<keyword evidence="2" id="KW-0964">Secreted</keyword>
<feature type="disulfide bond" evidence="13">
    <location>
        <begin position="106"/>
        <end position="123"/>
    </location>
</feature>
<sequence>MRVLCVPGCDCDERGSTSSSCDIVSGQCLCRSNVAGRACDACRAGYWGLSSGSGCRPCDCNPRGSISPQCDDATGQCRCRPGVGGLRCDACLPGYWGFSRQGCKRCDPCGTPGRFCDPTSGRCICPPNTEGDRCERCSPGSWDYHASKGCKPCNCSGVGALSRQCDARTGHCKCKDGNEGERCGRCSHGFYGFPICSPCNCFVGGTNPQNCDGQGRCQCDERGQCPCKANVVGRRCGKCKGGTFGLSVDNPSGCTGCYCFRRTTQCTQADLTWSQLALPGERILSFGSGETRLNRTNHLHMIPGTEGNVSIVSSLLFDAPLYWQLPREFMRDKVKSYNGYLRFRTESEGGRRVFPEQILQTYPLVSLQGNWQLVLEYYPPNLAPDGLYKVKLHEKYWRLKNDPRPVTREMMLVALQNIQHILIRATHASDATAATLQGVTMDIAAAGSPVSSRVAVGVEQCSCPSSYSGTSCQNPNHGHYRWYKENYIVSTIIIDLVGEARRCVCNGRSETCDSETGVCKNCRDNTMGTNCEVCATGYYGNPDLGRCKPCACPSRIQNFAETCQADPYDGYVCNCRTGYTGSKCDRQVAKAIDLCDYGYYGNPYQPGGSCVACRCDPFGSVHEGCDNEACVDGCIDVLLDEVEDMIDEVTSVDMTDIIPAPWPSLREIRNITKVLRHQLNRYHGSVDASQKLIVEFNLDYLARDLLRRAEELVDAARKTYPPTAKIKSDAQAVLNLLNSLYVQIDETVAYLKNYAIGETPSISVGVALEEAEKILKQIQMRNFSGVGEEADTELLKAELLLERIKKMDQTNPLIQDINLRVGDFESKLKELREKIRISNRKTNQAGLLMEGNVERLQRLKDYSEQIRNSHVIIQDQNFNSTQLLRDAERYLRSIGLNYEDIEKLLWQLRNSSSFLSEYEAKLRRENIDYRERYVKRAHDHAMDLMRRSIRLESLFKKTRGIAVGPLNAAEAYQRIVDALLSAEEAARNASQAADKAYLVAYPGQTENSLVRRATQSLRTSEELQSKGRGLKSTVAQQLTDLNKQQLALGSTRGILDSAYSRINALHTLMDTHFTANISSGIQRALRRTEQTHRNVEGTLETVTSIQTNLTIIKEQAKELNRFDSSLLNEIRETISTAKGHTTKGVRLASNMQKTVYRIENQSKDLRDRIEALKRKIKQTRQYASSIRVSLTTDDAGVCTRKYRPTLHPSTTTAVRLSYAVSSADTDALLLYLGSSNASDFMAVEMVNRRIEFVWDAGGGLQRITHPLNLLTNTQQVSDDTRWYHITINRVGNIGQLSVVPSNSEGRSGMIQPPVSDASPPGFSKMDLLPTDTVWVGGAPPRAFSVLKARKFSGCLHTLSIDGENVGLWNFTESEGCGACNEGEELVLKQSDERAAGFNGKGYFKGSSRQQRPKPYYNTVLSFKTLDEDALLFLAVNDATNQYFSIALENGHVVFTVQFDSQTRLVMKSSRRHNNRDMIQIQAIVQNRAKGGARMGRLMVGDQDQLGTVKGGPDLDLSRVPYYFGGVDPEFDRKNISNEVVCWQVGRSAGAAVSAGLHVWPLSLDKGRNPLTDGQYYGIESSCADKPLYDVGFLGQGFVELPSHVLKRDSSFGFTFQTMEADALLMVSTFMGQPLPPGEDRPPDFYSVSLVEGHLDIRLNGGGQSHRMMSAAKFNDGRLHAFFVIKERYRMTLKVDDAEVNTTRLDRTSQVVAGPDTGGLYFGGVPENINIVSWWARPGHSRAACATSSSTTIVSFLRPVRFQEVFIGRCSDLPATAMQGMEADMKVADSCLPPTQHTVEYKALKFGDQMDSHVLVPLQPTTFKKNFEVSFEFRTYYPNGLFFIASKTRRKRVQSIAVRLHNGRVKASMRKDSKKGSKVVEAVSDAGLNTGQWTKVKVQKVKKRITLSIDGKVVKRVKGPRKVNVGRELFLGGLPSGVTGARVSGYQEVEPLRGCLRNLDINGEEYEIPSTRRRDQMVGVGQCFASVQPGSYFPGDAYAIYSDKFNVGLMLELSLEFRTWELTGIILSVADPRGTSLSLELINGAASYIKDSLALRVDDNQEAYGFNGSGDHEGAITGAELFIGGLPDTARQGTLNTRENFKGCIRNIVLNSERRDWTDMYKLQNVLLSACPVQ</sequence>
<dbReference type="GO" id="GO:0005102">
    <property type="term" value="F:signaling receptor binding"/>
    <property type="evidence" value="ECO:0007669"/>
    <property type="project" value="InterPro"/>
</dbReference>
<evidence type="ECO:0000256" key="5">
    <source>
        <dbReference type="ARBA" id="ARBA00022737"/>
    </source>
</evidence>
<feature type="disulfide bond" evidence="13">
    <location>
        <begin position="174"/>
        <end position="183"/>
    </location>
</feature>
<comment type="caution">
    <text evidence="13">Lacks conserved residue(s) required for the propagation of feature annotation.</text>
</comment>
<comment type="subcellular location">
    <subcellularLocation>
        <location evidence="1">Secreted</location>
        <location evidence="1">Extracellular space</location>
        <location evidence="1">Extracellular matrix</location>
        <location evidence="1">Basement membrane</location>
    </subcellularLocation>
</comment>
<evidence type="ECO:0000256" key="11">
    <source>
        <dbReference type="ARBA" id="ARBA00023292"/>
    </source>
</evidence>
<dbReference type="PROSITE" id="PS00022">
    <property type="entry name" value="EGF_1"/>
    <property type="match status" value="1"/>
</dbReference>
<dbReference type="InterPro" id="IPR013320">
    <property type="entry name" value="ConA-like_dom_sf"/>
</dbReference>
<dbReference type="Gene3D" id="2.10.25.10">
    <property type="entry name" value="Laminin"/>
    <property type="match status" value="7"/>
</dbReference>
<keyword evidence="4" id="KW-0732">Signal</keyword>
<dbReference type="PROSITE" id="PS50025">
    <property type="entry name" value="LAM_G_DOMAIN"/>
    <property type="match status" value="4"/>
</dbReference>
<evidence type="ECO:0000313" key="19">
    <source>
        <dbReference type="Proteomes" id="UP000770661"/>
    </source>
</evidence>
<feature type="domain" description="Laminin EGF-like" evidence="16">
    <location>
        <begin position="106"/>
        <end position="152"/>
    </location>
</feature>
<reference evidence="18" key="1">
    <citation type="submission" date="2020-07" db="EMBL/GenBank/DDBJ databases">
        <title>The High-quality genome of the commercially important snow crab, Chionoecetes opilio.</title>
        <authorList>
            <person name="Jeong J.-H."/>
            <person name="Ryu S."/>
        </authorList>
    </citation>
    <scope>NUCLEOTIDE SEQUENCE</scope>
    <source>
        <strain evidence="18">MADBK_172401_WGS</strain>
        <tissue evidence="18">Digestive gland</tissue>
    </source>
</reference>
<dbReference type="GO" id="GO:0030334">
    <property type="term" value="P:regulation of cell migration"/>
    <property type="evidence" value="ECO:0007669"/>
    <property type="project" value="InterPro"/>
</dbReference>
<dbReference type="InterPro" id="IPR000742">
    <property type="entry name" value="EGF"/>
</dbReference>
<feature type="disulfide bond" evidence="13">
    <location>
        <begin position="60"/>
        <end position="77"/>
    </location>
</feature>
<evidence type="ECO:0000256" key="8">
    <source>
        <dbReference type="ARBA" id="ARBA00023054"/>
    </source>
</evidence>
<feature type="domain" description="Laminin EGF-like" evidence="16">
    <location>
        <begin position="199"/>
        <end position="256"/>
    </location>
</feature>
<dbReference type="PROSITE" id="PS01186">
    <property type="entry name" value="EGF_2"/>
    <property type="match status" value="1"/>
</dbReference>
<evidence type="ECO:0000256" key="9">
    <source>
        <dbReference type="ARBA" id="ARBA00023157"/>
    </source>
</evidence>
<gene>
    <name evidence="18" type="primary">Lama2</name>
    <name evidence="18" type="ORF">GWK47_004378</name>
</gene>
<feature type="disulfide bond" evidence="13">
    <location>
        <begin position="58"/>
        <end position="70"/>
    </location>
</feature>
<feature type="domain" description="Laminin EGF-like" evidence="16">
    <location>
        <begin position="58"/>
        <end position="105"/>
    </location>
</feature>